<evidence type="ECO:0000313" key="2">
    <source>
        <dbReference type="Proteomes" id="UP000634136"/>
    </source>
</evidence>
<organism evidence="1 2">
    <name type="scientific">Senna tora</name>
    <dbReference type="NCBI Taxonomy" id="362788"/>
    <lineage>
        <taxon>Eukaryota</taxon>
        <taxon>Viridiplantae</taxon>
        <taxon>Streptophyta</taxon>
        <taxon>Embryophyta</taxon>
        <taxon>Tracheophyta</taxon>
        <taxon>Spermatophyta</taxon>
        <taxon>Magnoliopsida</taxon>
        <taxon>eudicotyledons</taxon>
        <taxon>Gunneridae</taxon>
        <taxon>Pentapetalae</taxon>
        <taxon>rosids</taxon>
        <taxon>fabids</taxon>
        <taxon>Fabales</taxon>
        <taxon>Fabaceae</taxon>
        <taxon>Caesalpinioideae</taxon>
        <taxon>Cassia clade</taxon>
        <taxon>Senna</taxon>
    </lineage>
</organism>
<reference evidence="1" key="1">
    <citation type="submission" date="2020-09" db="EMBL/GenBank/DDBJ databases">
        <title>Genome-Enabled Discovery of Anthraquinone Biosynthesis in Senna tora.</title>
        <authorList>
            <person name="Kang S.-H."/>
            <person name="Pandey R.P."/>
            <person name="Lee C.-M."/>
            <person name="Sim J.-S."/>
            <person name="Jeong J.-T."/>
            <person name="Choi B.-S."/>
            <person name="Jung M."/>
            <person name="Ginzburg D."/>
            <person name="Zhao K."/>
            <person name="Won S.Y."/>
            <person name="Oh T.-J."/>
            <person name="Yu Y."/>
            <person name="Kim N.-H."/>
            <person name="Lee O.R."/>
            <person name="Lee T.-H."/>
            <person name="Bashyal P."/>
            <person name="Kim T.-S."/>
            <person name="Lee W.-H."/>
            <person name="Kawkins C."/>
            <person name="Kim C.-K."/>
            <person name="Kim J.S."/>
            <person name="Ahn B.O."/>
            <person name="Rhee S.Y."/>
            <person name="Sohng J.K."/>
        </authorList>
    </citation>
    <scope>NUCLEOTIDE SEQUENCE</scope>
    <source>
        <tissue evidence="1">Leaf</tissue>
    </source>
</reference>
<keyword evidence="2" id="KW-1185">Reference proteome</keyword>
<gene>
    <name evidence="1" type="ORF">G2W53_006971</name>
</gene>
<dbReference type="EMBL" id="JAAIUW010000003">
    <property type="protein sequence ID" value="KAF7838489.1"/>
    <property type="molecule type" value="Genomic_DNA"/>
</dbReference>
<comment type="caution">
    <text evidence="1">The sequence shown here is derived from an EMBL/GenBank/DDBJ whole genome shotgun (WGS) entry which is preliminary data.</text>
</comment>
<protein>
    <submittedName>
        <fullName evidence="1">Uncharacterized protein</fullName>
    </submittedName>
</protein>
<proteinExistence type="predicted"/>
<name>A0A834X657_9FABA</name>
<accession>A0A834X657</accession>
<evidence type="ECO:0000313" key="1">
    <source>
        <dbReference type="EMBL" id="KAF7838489.1"/>
    </source>
</evidence>
<dbReference type="Proteomes" id="UP000634136">
    <property type="component" value="Unassembled WGS sequence"/>
</dbReference>
<dbReference type="AlphaFoldDB" id="A0A834X657"/>
<sequence length="61" mass="6753">MRAKPPNSFNFFSFHTTEARPQNQPAGVNVPRNASELSAEGSVTDKLAFCVPLVCYYDCEV</sequence>